<dbReference type="InterPro" id="IPR027417">
    <property type="entry name" value="P-loop_NTPase"/>
</dbReference>
<keyword evidence="2 3" id="KW-0067">ATP-binding</keyword>
<organism evidence="5 6">
    <name type="scientific">Porphyromonas gingivalis</name>
    <name type="common">Bacteroides gingivalis</name>
    <dbReference type="NCBI Taxonomy" id="837"/>
    <lineage>
        <taxon>Bacteria</taxon>
        <taxon>Pseudomonadati</taxon>
        <taxon>Bacteroidota</taxon>
        <taxon>Bacteroidia</taxon>
        <taxon>Bacteroidales</taxon>
        <taxon>Porphyromonadaceae</taxon>
        <taxon>Porphyromonas</taxon>
    </lineage>
</organism>
<proteinExistence type="predicted"/>
<evidence type="ECO:0000313" key="6">
    <source>
        <dbReference type="Proteomes" id="UP001179540"/>
    </source>
</evidence>
<sequence length="1025" mass="118374">MTLQELQTEYDNYIVYAKQFAKLNAEYNQKAIIAQQEYDNNCSNIAQSVKEFEDSIVMQRETARKEQEADLLNQKRLIGDMLKKTTSPDTKNSLLKMLDAVQLAHDITMKKIDEIDLENKNDLASKPEQLKQVIEADFQSKKESIVSEFEKIYNDYIYLQNKLFASRYETASSSNIFFWDKMPESDHMPITYTTYAISKLNCSLFGKVYSSEIYHIAPFINRNNIIITCDSTSKQLAQQLANAIVLKNTCAMPKNLKLNLVDTYGLTSNLGELRRLDPKTYDRFITDKHEVQSTLNYLNNNIRNITQKISGALPTLHDFNNKANVRQNNHLLYFSDFVFDVEDRDISTIDTIVRNGPRAGVNSIFVINKDQVELKNDREDKYRNNIDNLKKYAFEIDINSHTLPQEFNLSSDNIFWETEERFDVDKLLNRIEKSLKAQTGKVISLRDYLLPKEQWWKKDNINGIETQIGVLVEENNKPFNLKLSLEADNFSGIISGTPRQGKSSLYHTFICNAITEYSPAELQFYLVDLKGVEFEMYARDSIYTPHISVVASNSEREFALNVIEELILEGKARAEKYAKVGANGLWSYNSKVSPEEKDPIKILMIDEFIQLFSVNDKITESAYNALMRIIQVNSAFGIIMLTALQTLKTGQISLTNMLNLVPLRFVFKSSDDDNMQLLNQSISKRESILNRINFPGQFIANNNFGSESPMKKNQLVQTLFINDKERESLLTEISDFSKQYLQRTYSTRVYDLSKPSKMEDNIKLSDLTLMRKTQELEIFVGKAMSLASDDVYLSLKNESGSNLLVLGGENDNVPTRIMVNSILGIMFNLKPSEVEFCVINGINQGDDDYSVFNDYFLDSEYSFEMVSYQDVFSTIRNVKQEILDLIEENKRRDKHKILIFLQTDRINFGFDDDLISMMRRDMEIILNNGPLLGFHTLIQCRDSQKFDDIFDRYSTKYFKHKIALQMSSNQAYSFVGDDRASNITEDNKEWTKNFGYYYLSGSTSVLKFNAYDFPNPTWVQKKIIC</sequence>
<dbReference type="PANTHER" id="PTHR22683">
    <property type="entry name" value="SPORULATION PROTEIN RELATED"/>
    <property type="match status" value="1"/>
</dbReference>
<accession>A0AAE9X4I5</accession>
<dbReference type="RefSeq" id="WP_271911758.1">
    <property type="nucleotide sequence ID" value="NZ_CP116613.1"/>
</dbReference>
<dbReference type="InterPro" id="IPR002543">
    <property type="entry name" value="FtsK_dom"/>
</dbReference>
<dbReference type="EMBL" id="CP116613">
    <property type="protein sequence ID" value="WCF98080.1"/>
    <property type="molecule type" value="Genomic_DNA"/>
</dbReference>
<evidence type="ECO:0000259" key="4">
    <source>
        <dbReference type="PROSITE" id="PS50901"/>
    </source>
</evidence>
<feature type="domain" description="FtsK" evidence="4">
    <location>
        <begin position="476"/>
        <end position="676"/>
    </location>
</feature>
<evidence type="ECO:0000256" key="3">
    <source>
        <dbReference type="PROSITE-ProRule" id="PRU00289"/>
    </source>
</evidence>
<evidence type="ECO:0000256" key="2">
    <source>
        <dbReference type="ARBA" id="ARBA00022840"/>
    </source>
</evidence>
<name>A0AAE9X4I5_PORGN</name>
<dbReference type="SUPFAM" id="SSF52540">
    <property type="entry name" value="P-loop containing nucleoside triphosphate hydrolases"/>
    <property type="match status" value="1"/>
</dbReference>
<dbReference type="Gene3D" id="3.40.50.300">
    <property type="entry name" value="P-loop containing nucleotide triphosphate hydrolases"/>
    <property type="match status" value="1"/>
</dbReference>
<dbReference type="Proteomes" id="UP001179540">
    <property type="component" value="Chromosome"/>
</dbReference>
<dbReference type="GO" id="GO:0003677">
    <property type="term" value="F:DNA binding"/>
    <property type="evidence" value="ECO:0007669"/>
    <property type="project" value="InterPro"/>
</dbReference>
<evidence type="ECO:0000313" key="5">
    <source>
        <dbReference type="EMBL" id="WCF98080.1"/>
    </source>
</evidence>
<evidence type="ECO:0000256" key="1">
    <source>
        <dbReference type="ARBA" id="ARBA00022741"/>
    </source>
</evidence>
<dbReference type="Pfam" id="PF01580">
    <property type="entry name" value="FtsK_SpoIIIE"/>
    <property type="match status" value="1"/>
</dbReference>
<feature type="binding site" evidence="3">
    <location>
        <begin position="496"/>
        <end position="503"/>
    </location>
    <ligand>
        <name>ATP</name>
        <dbReference type="ChEBI" id="CHEBI:30616"/>
    </ligand>
</feature>
<dbReference type="PANTHER" id="PTHR22683:SF41">
    <property type="entry name" value="DNA TRANSLOCASE FTSK"/>
    <property type="match status" value="1"/>
</dbReference>
<dbReference type="GO" id="GO:0005524">
    <property type="term" value="F:ATP binding"/>
    <property type="evidence" value="ECO:0007669"/>
    <property type="project" value="UniProtKB-UniRule"/>
</dbReference>
<keyword evidence="1 3" id="KW-0547">Nucleotide-binding</keyword>
<dbReference type="AlphaFoldDB" id="A0AAE9X4I5"/>
<reference evidence="5" key="1">
    <citation type="submission" date="2023-01" db="EMBL/GenBank/DDBJ databases">
        <title>Phages are important unrecognized players in the ecology of the oral pathogen Porphyromonas gingivalis.</title>
        <authorList>
            <person name="Matrishin C.B."/>
            <person name="Kauffman K.M."/>
        </authorList>
    </citation>
    <scope>NUCLEOTIDE SEQUENCE</scope>
    <source>
        <strain evidence="5">HG1691old</strain>
    </source>
</reference>
<gene>
    <name evidence="5" type="ORF">NY149_05995</name>
</gene>
<protein>
    <submittedName>
        <fullName evidence="5">FtsK/SpoIIIE domain-containing protein</fullName>
    </submittedName>
</protein>
<dbReference type="PROSITE" id="PS50901">
    <property type="entry name" value="FTSK"/>
    <property type="match status" value="1"/>
</dbReference>
<dbReference type="InterPro" id="IPR050206">
    <property type="entry name" value="FtsK/SpoIIIE/SftA"/>
</dbReference>